<feature type="compositionally biased region" description="Low complexity" evidence="1">
    <location>
        <begin position="119"/>
        <end position="129"/>
    </location>
</feature>
<evidence type="ECO:0000313" key="3">
    <source>
        <dbReference type="EMBL" id="KAG8460269.1"/>
    </source>
</evidence>
<feature type="compositionally biased region" description="Low complexity" evidence="1">
    <location>
        <begin position="229"/>
        <end position="245"/>
    </location>
</feature>
<sequence>MRGRQQPASAGGASASWQPPEPSGLLSPDAALAEIIEQVTRWTSRLQFAEEATALLIFATIAFLALQLLLRGGRGNGVSGANGKPASDVAARAALELATLDAGGGGGGGAHVPPDALHGTATAPAAGAGRVSGSTGLDADLADVFAAGPPGGRAPLPIREEEDGDAEGGKERARPAAPPSAGAPPSLPHGGASSSSSVAPRAHRTIASNGGTNAAVPSALARANSGGKLSRSALHAHSAAHTTADGGDGARRRIVDRRESAAPSEMSTGSRLSRATYKSALSSIAVREGMRRRPNDPFDQAVLRTMMLGSPEKAPGPVRSAALTSPRPTGAAAGFGERLLASG</sequence>
<feature type="compositionally biased region" description="Low complexity" evidence="1">
    <location>
        <begin position="1"/>
        <end position="18"/>
    </location>
</feature>
<evidence type="ECO:0000313" key="4">
    <source>
        <dbReference type="Proteomes" id="UP000751190"/>
    </source>
</evidence>
<feature type="region of interest" description="Disordered" evidence="1">
    <location>
        <begin position="1"/>
        <end position="26"/>
    </location>
</feature>
<feature type="region of interest" description="Disordered" evidence="1">
    <location>
        <begin position="227"/>
        <end position="252"/>
    </location>
</feature>
<keyword evidence="2" id="KW-0812">Transmembrane</keyword>
<gene>
    <name evidence="3" type="ORF">KFE25_011760</name>
</gene>
<evidence type="ECO:0000256" key="2">
    <source>
        <dbReference type="SAM" id="Phobius"/>
    </source>
</evidence>
<feature type="region of interest" description="Disordered" evidence="1">
    <location>
        <begin position="309"/>
        <end position="343"/>
    </location>
</feature>
<feature type="transmembrane region" description="Helical" evidence="2">
    <location>
        <begin position="52"/>
        <end position="70"/>
    </location>
</feature>
<reference evidence="3" key="1">
    <citation type="submission" date="2021-05" db="EMBL/GenBank/DDBJ databases">
        <title>The genome of the haptophyte Pavlova lutheri (Diacronema luteri, Pavlovales) - a model for lipid biosynthesis in eukaryotic algae.</title>
        <authorList>
            <person name="Hulatt C.J."/>
            <person name="Posewitz M.C."/>
        </authorList>
    </citation>
    <scope>NUCLEOTIDE SEQUENCE</scope>
    <source>
        <strain evidence="3">NIVA-4/92</strain>
    </source>
</reference>
<feature type="compositionally biased region" description="Pro residues" evidence="1">
    <location>
        <begin position="176"/>
        <end position="187"/>
    </location>
</feature>
<dbReference type="EMBL" id="JAGTXO010000033">
    <property type="protein sequence ID" value="KAG8460269.1"/>
    <property type="molecule type" value="Genomic_DNA"/>
</dbReference>
<keyword evidence="2" id="KW-0472">Membrane</keyword>
<proteinExistence type="predicted"/>
<name>A0A8J6C4J5_DIALT</name>
<accession>A0A8J6C4J5</accession>
<keyword evidence="4" id="KW-1185">Reference proteome</keyword>
<protein>
    <submittedName>
        <fullName evidence="3">Uncharacterized protein</fullName>
    </submittedName>
</protein>
<dbReference type="OrthoDB" id="10675282at2759"/>
<dbReference type="AlphaFoldDB" id="A0A8J6C4J5"/>
<organism evidence="3 4">
    <name type="scientific">Diacronema lutheri</name>
    <name type="common">Unicellular marine alga</name>
    <name type="synonym">Monochrysis lutheri</name>
    <dbReference type="NCBI Taxonomy" id="2081491"/>
    <lineage>
        <taxon>Eukaryota</taxon>
        <taxon>Haptista</taxon>
        <taxon>Haptophyta</taxon>
        <taxon>Pavlovophyceae</taxon>
        <taxon>Pavlovales</taxon>
        <taxon>Pavlovaceae</taxon>
        <taxon>Diacronema</taxon>
    </lineage>
</organism>
<feature type="compositionally biased region" description="Low complexity" evidence="1">
    <location>
        <begin position="188"/>
        <end position="200"/>
    </location>
</feature>
<dbReference type="Proteomes" id="UP000751190">
    <property type="component" value="Unassembled WGS sequence"/>
</dbReference>
<keyword evidence="2" id="KW-1133">Transmembrane helix</keyword>
<feature type="region of interest" description="Disordered" evidence="1">
    <location>
        <begin position="104"/>
        <end position="202"/>
    </location>
</feature>
<evidence type="ECO:0000256" key="1">
    <source>
        <dbReference type="SAM" id="MobiDB-lite"/>
    </source>
</evidence>
<comment type="caution">
    <text evidence="3">The sequence shown here is derived from an EMBL/GenBank/DDBJ whole genome shotgun (WGS) entry which is preliminary data.</text>
</comment>